<accession>A0AC60PRI0</accession>
<comment type="caution">
    <text evidence="1">The sequence shown here is derived from an EMBL/GenBank/DDBJ whole genome shotgun (WGS) entry which is preliminary data.</text>
</comment>
<protein>
    <submittedName>
        <fullName evidence="1">Uncharacterized protein</fullName>
    </submittedName>
</protein>
<reference evidence="1 2" key="1">
    <citation type="journal article" date="2020" name="Cell">
        <title>Large-Scale Comparative Analyses of Tick Genomes Elucidate Their Genetic Diversity and Vector Capacities.</title>
        <authorList>
            <consortium name="Tick Genome and Microbiome Consortium (TIGMIC)"/>
            <person name="Jia N."/>
            <person name="Wang J."/>
            <person name="Shi W."/>
            <person name="Du L."/>
            <person name="Sun Y."/>
            <person name="Zhan W."/>
            <person name="Jiang J.F."/>
            <person name="Wang Q."/>
            <person name="Zhang B."/>
            <person name="Ji P."/>
            <person name="Bell-Sakyi L."/>
            <person name="Cui X.M."/>
            <person name="Yuan T.T."/>
            <person name="Jiang B.G."/>
            <person name="Yang W.F."/>
            <person name="Lam T.T."/>
            <person name="Chang Q.C."/>
            <person name="Ding S.J."/>
            <person name="Wang X.J."/>
            <person name="Zhu J.G."/>
            <person name="Ruan X.D."/>
            <person name="Zhao L."/>
            <person name="Wei J.T."/>
            <person name="Ye R.Z."/>
            <person name="Que T.C."/>
            <person name="Du C.H."/>
            <person name="Zhou Y.H."/>
            <person name="Cheng J.X."/>
            <person name="Dai P.F."/>
            <person name="Guo W.B."/>
            <person name="Han X.H."/>
            <person name="Huang E.J."/>
            <person name="Li L.F."/>
            <person name="Wei W."/>
            <person name="Gao Y.C."/>
            <person name="Liu J.Z."/>
            <person name="Shao H.Z."/>
            <person name="Wang X."/>
            <person name="Wang C.C."/>
            <person name="Yang T.C."/>
            <person name="Huo Q.B."/>
            <person name="Li W."/>
            <person name="Chen H.Y."/>
            <person name="Chen S.E."/>
            <person name="Zhou L.G."/>
            <person name="Ni X.B."/>
            <person name="Tian J.H."/>
            <person name="Sheng Y."/>
            <person name="Liu T."/>
            <person name="Pan Y.S."/>
            <person name="Xia L.Y."/>
            <person name="Li J."/>
            <person name="Zhao F."/>
            <person name="Cao W.C."/>
        </authorList>
    </citation>
    <scope>NUCLEOTIDE SEQUENCE [LARGE SCALE GENOMIC DNA]</scope>
    <source>
        <strain evidence="1">Iper-2018</strain>
    </source>
</reference>
<evidence type="ECO:0000313" key="1">
    <source>
        <dbReference type="EMBL" id="KAG0423602.1"/>
    </source>
</evidence>
<organism evidence="1 2">
    <name type="scientific">Ixodes persulcatus</name>
    <name type="common">Taiga tick</name>
    <dbReference type="NCBI Taxonomy" id="34615"/>
    <lineage>
        <taxon>Eukaryota</taxon>
        <taxon>Metazoa</taxon>
        <taxon>Ecdysozoa</taxon>
        <taxon>Arthropoda</taxon>
        <taxon>Chelicerata</taxon>
        <taxon>Arachnida</taxon>
        <taxon>Acari</taxon>
        <taxon>Parasitiformes</taxon>
        <taxon>Ixodida</taxon>
        <taxon>Ixodoidea</taxon>
        <taxon>Ixodidae</taxon>
        <taxon>Ixodinae</taxon>
        <taxon>Ixodes</taxon>
    </lineage>
</organism>
<sequence length="1452" mass="160791">MALSVLDKAYSDEIRAIDKRIEETLQEIDTFLKNGSQETLPKHCAVSSDSETQIRRDHTRIVRVSLQKILQFCHDEPDSIEAVFQLIRSLAASASLVPFQAPVDCALCIRRLKERDRNVSRRASNPQASDRTKTHDTTTTATGISRSTHYSLEPDNEVRSAHSRENAANVTHTPGLNLEMEPVEDVKVLWRCVCYHVAEYVVQTLTTSSLFLSLTNSLIKKSKWEGYFEVLRVAFTPAQIRRIHQSVRTEQLRRFECACDDVACLGCLSNFCIRGLVEDVSFLCVGEFCPVVITWRELQGPYVTRIRDHVTLVLRELASSSRQVSKSGAASGVLSRASNKALTQDLGNVPKLLRCLANPNICSSNNEDMEKHAKPAEGRSATFENASPKAKIATRRQESRKHGSLPTLVRQHSGSNGVEDADDAGDWLSVATVGLVEELHWFERQLTCVYNFDSCMGSGDAPCGYPFAMASNSPEESPVHDSDNDDDETNTCFWDWRGLLASNGLLTLLQRSIQDDILLERKALPKKGWESTELADVCGSCVKVTASASRAVAHLDRYSRVASASRAGLSPFRASFSHAVHVRIDEAVADVEAIVAEKHNVPDALAVALNTALYLAEAVGRFSTALAGGGKSKEVDNEGTSGELHGVQQRADKAASSAEMQISLHHLKWLSGCVAQDAGSHDWAGRGVFHEADIHRPSAKQGSRPSFTVQAWNLYLQGLRSDLCRDVPWDRARSLLAEVLAKTLQQESFRYAGIRPSEQRLPQLVADIGTLLLCAYDALFAVSTTPGEVLGRHRHRSVDFQERADEAFYVEAIHSHCTVLLATLCVATAPLEAVYRDFKCGYPEPSPNADLVAFSPWLAWARPGLFQWPPWARPLPSVAVWVPVAMCLASPRPDPQLVVRVIRARSVGTLRKNRVWGWWQAGRSQKDLASKGMLGSIPTPTLSYQRAVVYHYRTTPVKDPRLAVLLHWLNFSFTAEQQTYFRILSKYLPSFLSFLRLFQSFTAENCTLSTMLTAEAATLSLSADGANLECFRRFVDAALVVLVHSDHLEHSVGDVLLTIVKKQVIVDGWRHFDSSSLAKESSDRPWWYLSLQGLLGEYLESVVASSASTILKLCCEDEQQWVRQAENEILQGSPRNRDSKAWNAPVSKWDRDLRRVRPIDFFAIECVDRVVADRATGTACLTELLSCAMAVVPTFPTPLLTCLTLLDLIVHRAGVRSTNNSAGLQVILSTLYDILKSEARLCKVFGTHVEPKITARCSRLADQLAANALHRSDDAAAGGRNRTTGKLQKAVLSCLGSLGALFTANGNEGWIRHSLAIPPLLSQTGCPPADVRPADGHGAAAEPSRASHVTGSSTQTLNLDVRRDVSGRRGRRFNPMEAYVSIGRERFTNETLLRFPLRPDRVLSHLADFGVTETNFRLLLFNRWEFQPDARVPPDLEKAVKVLHTLYSPRTS</sequence>
<keyword evidence="2" id="KW-1185">Reference proteome</keyword>
<gene>
    <name evidence="1" type="ORF">HPB47_000641</name>
</gene>
<evidence type="ECO:0000313" key="2">
    <source>
        <dbReference type="Proteomes" id="UP000805193"/>
    </source>
</evidence>
<name>A0AC60PRI0_IXOPE</name>
<proteinExistence type="predicted"/>
<dbReference type="EMBL" id="JABSTQ010010080">
    <property type="protein sequence ID" value="KAG0423602.1"/>
    <property type="molecule type" value="Genomic_DNA"/>
</dbReference>
<dbReference type="Proteomes" id="UP000805193">
    <property type="component" value="Unassembled WGS sequence"/>
</dbReference>